<reference evidence="2 3" key="1">
    <citation type="submission" date="2024-01" db="EMBL/GenBank/DDBJ databases">
        <title>The genomes of 5 underutilized Papilionoideae crops provide insights into root nodulation and disease resistanc.</title>
        <authorList>
            <person name="Jiang F."/>
        </authorList>
    </citation>
    <scope>NUCLEOTIDE SEQUENCE [LARGE SCALE GENOMIC DNA]</scope>
    <source>
        <strain evidence="2">LVBAO_FW01</strain>
        <tissue evidence="2">Leaves</tissue>
    </source>
</reference>
<evidence type="ECO:0000313" key="3">
    <source>
        <dbReference type="Proteomes" id="UP001367508"/>
    </source>
</evidence>
<accession>A0AAN9QX46</accession>
<evidence type="ECO:0000313" key="2">
    <source>
        <dbReference type="EMBL" id="KAK7350719.1"/>
    </source>
</evidence>
<gene>
    <name evidence="2" type="ORF">VNO77_09620</name>
</gene>
<comment type="similarity">
    <text evidence="1">Belongs to the ARG7 family.</text>
</comment>
<dbReference type="Pfam" id="PF02519">
    <property type="entry name" value="Auxin_inducible"/>
    <property type="match status" value="1"/>
</dbReference>
<proteinExistence type="inferred from homology"/>
<dbReference type="PANTHER" id="PTHR31374:SF395">
    <property type="entry name" value="SMALL AUXIN-UP RNA-RELATED"/>
    <property type="match status" value="1"/>
</dbReference>
<dbReference type="AlphaFoldDB" id="A0AAN9QX46"/>
<organism evidence="2 3">
    <name type="scientific">Canavalia gladiata</name>
    <name type="common">Sword bean</name>
    <name type="synonym">Dolichos gladiatus</name>
    <dbReference type="NCBI Taxonomy" id="3824"/>
    <lineage>
        <taxon>Eukaryota</taxon>
        <taxon>Viridiplantae</taxon>
        <taxon>Streptophyta</taxon>
        <taxon>Embryophyta</taxon>
        <taxon>Tracheophyta</taxon>
        <taxon>Spermatophyta</taxon>
        <taxon>Magnoliopsida</taxon>
        <taxon>eudicotyledons</taxon>
        <taxon>Gunneridae</taxon>
        <taxon>Pentapetalae</taxon>
        <taxon>rosids</taxon>
        <taxon>fabids</taxon>
        <taxon>Fabales</taxon>
        <taxon>Fabaceae</taxon>
        <taxon>Papilionoideae</taxon>
        <taxon>50 kb inversion clade</taxon>
        <taxon>NPAAA clade</taxon>
        <taxon>indigoferoid/millettioid clade</taxon>
        <taxon>Phaseoleae</taxon>
        <taxon>Canavalia</taxon>
    </lineage>
</organism>
<evidence type="ECO:0000256" key="1">
    <source>
        <dbReference type="ARBA" id="ARBA00006974"/>
    </source>
</evidence>
<dbReference type="PANTHER" id="PTHR31374">
    <property type="entry name" value="AUXIN-INDUCED PROTEIN-LIKE-RELATED"/>
    <property type="match status" value="1"/>
</dbReference>
<dbReference type="EMBL" id="JAYMYQ010000002">
    <property type="protein sequence ID" value="KAK7350719.1"/>
    <property type="molecule type" value="Genomic_DNA"/>
</dbReference>
<name>A0AAN9QX46_CANGL</name>
<dbReference type="InterPro" id="IPR003676">
    <property type="entry name" value="SAUR_fam"/>
</dbReference>
<keyword evidence="3" id="KW-1185">Reference proteome</keyword>
<sequence>MRKKNIILKALSLIRRLDIGNGNKRSHVKFKGASKSLSEKHQKAPRGCFSVCVGPEGERFVVKTEYVNHPLFQMLLEDAEQEFGLKIDGPIRLPCNVDLFCKVLAEMDGHHNTKANGFSYFVHRSPAQLFCYTSKAHSAYIATDSELQRLNQFQ</sequence>
<dbReference type="Proteomes" id="UP001367508">
    <property type="component" value="Unassembled WGS sequence"/>
</dbReference>
<protein>
    <submittedName>
        <fullName evidence="2">Uncharacterized protein</fullName>
    </submittedName>
</protein>
<dbReference type="GO" id="GO:0009733">
    <property type="term" value="P:response to auxin"/>
    <property type="evidence" value="ECO:0007669"/>
    <property type="project" value="InterPro"/>
</dbReference>
<comment type="caution">
    <text evidence="2">The sequence shown here is derived from an EMBL/GenBank/DDBJ whole genome shotgun (WGS) entry which is preliminary data.</text>
</comment>